<dbReference type="Gramene" id="KOM26021">
    <property type="protein sequence ID" value="KOM26021"/>
    <property type="gene ID" value="LR48_Vigan215s000100"/>
</dbReference>
<name>A0A0L9T6R8_PHAAN</name>
<organism evidence="2 3">
    <name type="scientific">Phaseolus angularis</name>
    <name type="common">Azuki bean</name>
    <name type="synonym">Vigna angularis</name>
    <dbReference type="NCBI Taxonomy" id="3914"/>
    <lineage>
        <taxon>Eukaryota</taxon>
        <taxon>Viridiplantae</taxon>
        <taxon>Streptophyta</taxon>
        <taxon>Embryophyta</taxon>
        <taxon>Tracheophyta</taxon>
        <taxon>Spermatophyta</taxon>
        <taxon>Magnoliopsida</taxon>
        <taxon>eudicotyledons</taxon>
        <taxon>Gunneridae</taxon>
        <taxon>Pentapetalae</taxon>
        <taxon>rosids</taxon>
        <taxon>fabids</taxon>
        <taxon>Fabales</taxon>
        <taxon>Fabaceae</taxon>
        <taxon>Papilionoideae</taxon>
        <taxon>50 kb inversion clade</taxon>
        <taxon>NPAAA clade</taxon>
        <taxon>indigoferoid/millettioid clade</taxon>
        <taxon>Phaseoleae</taxon>
        <taxon>Vigna</taxon>
    </lineage>
</organism>
<accession>A0A0L9T6R8</accession>
<feature type="compositionally biased region" description="Basic and acidic residues" evidence="1">
    <location>
        <begin position="112"/>
        <end position="144"/>
    </location>
</feature>
<dbReference type="EMBL" id="KQ258298">
    <property type="protein sequence ID" value="KOM26021.1"/>
    <property type="molecule type" value="Genomic_DNA"/>
</dbReference>
<proteinExistence type="predicted"/>
<feature type="compositionally biased region" description="Basic and acidic residues" evidence="1">
    <location>
        <begin position="70"/>
        <end position="95"/>
    </location>
</feature>
<dbReference type="AlphaFoldDB" id="A0A0L9T6R8"/>
<gene>
    <name evidence="2" type="ORF">LR48_Vigan215s000100</name>
</gene>
<evidence type="ECO:0000256" key="1">
    <source>
        <dbReference type="SAM" id="MobiDB-lite"/>
    </source>
</evidence>
<evidence type="ECO:0000313" key="3">
    <source>
        <dbReference type="Proteomes" id="UP000053144"/>
    </source>
</evidence>
<sequence>MSTWVGGHSVLLIGHTGRSVLMADLGGRSVHEWSTLGDRSVYVWSDSVSLDARSWWSTWVDVRFMNGEVGRTERRSSPSAHIHTDDQFNDKDGRTKPNTTGNAGTRTNTGDEIDRSPVPEQNKTERFTVGLREKPNVIDIARNE</sequence>
<feature type="region of interest" description="Disordered" evidence="1">
    <location>
        <begin position="70"/>
        <end position="144"/>
    </location>
</feature>
<protein>
    <submittedName>
        <fullName evidence="2">Uncharacterized protein</fullName>
    </submittedName>
</protein>
<dbReference type="Proteomes" id="UP000053144">
    <property type="component" value="Unassembled WGS sequence"/>
</dbReference>
<evidence type="ECO:0000313" key="2">
    <source>
        <dbReference type="EMBL" id="KOM26021.1"/>
    </source>
</evidence>
<feature type="compositionally biased region" description="Low complexity" evidence="1">
    <location>
        <begin position="98"/>
        <end position="110"/>
    </location>
</feature>
<reference evidence="3" key="1">
    <citation type="journal article" date="2015" name="Proc. Natl. Acad. Sci. U.S.A.">
        <title>Genome sequencing of adzuki bean (Vigna angularis) provides insight into high starch and low fat accumulation and domestication.</title>
        <authorList>
            <person name="Yang K."/>
            <person name="Tian Z."/>
            <person name="Chen C."/>
            <person name="Luo L."/>
            <person name="Zhao B."/>
            <person name="Wang Z."/>
            <person name="Yu L."/>
            <person name="Li Y."/>
            <person name="Sun Y."/>
            <person name="Li W."/>
            <person name="Chen Y."/>
            <person name="Li Y."/>
            <person name="Zhang Y."/>
            <person name="Ai D."/>
            <person name="Zhao J."/>
            <person name="Shang C."/>
            <person name="Ma Y."/>
            <person name="Wu B."/>
            <person name="Wang M."/>
            <person name="Gao L."/>
            <person name="Sun D."/>
            <person name="Zhang P."/>
            <person name="Guo F."/>
            <person name="Wang W."/>
            <person name="Li Y."/>
            <person name="Wang J."/>
            <person name="Varshney R.K."/>
            <person name="Wang J."/>
            <person name="Ling H.Q."/>
            <person name="Wan P."/>
        </authorList>
    </citation>
    <scope>NUCLEOTIDE SEQUENCE</scope>
    <source>
        <strain evidence="3">cv. Jingnong 6</strain>
    </source>
</reference>